<accession>A0A6J6MQL2</accession>
<dbReference type="SUPFAM" id="SSF53383">
    <property type="entry name" value="PLP-dependent transferases"/>
    <property type="match status" value="1"/>
</dbReference>
<sequence>MPEFPWDVLAPFAARAAQHPQGAVDLSVGTPVDPTPAVIQAALVAAANAPGYPTTAGSPAVREAAAGWIERRLGAQVSANAVLPAIGSKELVAWLPTLLGLGPKDRVVIPKIAYPTYAVGAALVGAEIIATDRPEDVAAPSLIWINTPSNPTGAVLSTTRMAEIVAYGRSVSALVVSDECYLELGWDVDPVSVLHPGVSGADHSGVLGLFSLSKRSNLAGYRFGFAAGDPEVVTKVIAVRKHLGMMVPAPIQAAAVAALEDDAHVAEQRLRYAERRQLVWAALVQAGFSIDHSEAGLYLWVTRGEPCWQSVSWFADRGIIVTPGDFYGAAGADHVRVALTATDADIAKFVQRLGAS</sequence>
<dbReference type="AlphaFoldDB" id="A0A6J6MQL2"/>
<dbReference type="InterPro" id="IPR004839">
    <property type="entry name" value="Aminotransferase_I/II_large"/>
</dbReference>
<dbReference type="InterPro" id="IPR015421">
    <property type="entry name" value="PyrdxlP-dep_Trfase_major"/>
</dbReference>
<name>A0A6J6MQL2_9ZZZZ</name>
<evidence type="ECO:0000256" key="2">
    <source>
        <dbReference type="ARBA" id="ARBA00022576"/>
    </source>
</evidence>
<dbReference type="EMBL" id="CAEZWW010000103">
    <property type="protein sequence ID" value="CAB4676182.1"/>
    <property type="molecule type" value="Genomic_DNA"/>
</dbReference>
<feature type="domain" description="Aminotransferase class I/classII large" evidence="4">
    <location>
        <begin position="24"/>
        <end position="353"/>
    </location>
</feature>
<evidence type="ECO:0000313" key="5">
    <source>
        <dbReference type="EMBL" id="CAB4676182.1"/>
    </source>
</evidence>
<dbReference type="CDD" id="cd00609">
    <property type="entry name" value="AAT_like"/>
    <property type="match status" value="1"/>
</dbReference>
<gene>
    <name evidence="5" type="ORF">UFOPK2310_00915</name>
</gene>
<evidence type="ECO:0000259" key="4">
    <source>
        <dbReference type="Pfam" id="PF00155"/>
    </source>
</evidence>
<dbReference type="InterPro" id="IPR015424">
    <property type="entry name" value="PyrdxlP-dep_Trfase"/>
</dbReference>
<dbReference type="PANTHER" id="PTHR42832:SF3">
    <property type="entry name" value="L-GLUTAMINE--4-(METHYLSULFANYL)-2-OXOBUTANOATE AMINOTRANSFERASE"/>
    <property type="match status" value="1"/>
</dbReference>
<organism evidence="5">
    <name type="scientific">freshwater metagenome</name>
    <dbReference type="NCBI Taxonomy" id="449393"/>
    <lineage>
        <taxon>unclassified sequences</taxon>
        <taxon>metagenomes</taxon>
        <taxon>ecological metagenomes</taxon>
    </lineage>
</organism>
<reference evidence="5" key="1">
    <citation type="submission" date="2020-05" db="EMBL/GenBank/DDBJ databases">
        <authorList>
            <person name="Chiriac C."/>
            <person name="Salcher M."/>
            <person name="Ghai R."/>
            <person name="Kavagutti S V."/>
        </authorList>
    </citation>
    <scope>NUCLEOTIDE SEQUENCE</scope>
</reference>
<evidence type="ECO:0000256" key="3">
    <source>
        <dbReference type="ARBA" id="ARBA00022679"/>
    </source>
</evidence>
<dbReference type="PANTHER" id="PTHR42832">
    <property type="entry name" value="AMINO ACID AMINOTRANSFERASE"/>
    <property type="match status" value="1"/>
</dbReference>
<comment type="cofactor">
    <cofactor evidence="1">
        <name>pyridoxal 5'-phosphate</name>
        <dbReference type="ChEBI" id="CHEBI:597326"/>
    </cofactor>
</comment>
<dbReference type="GO" id="GO:0008483">
    <property type="term" value="F:transaminase activity"/>
    <property type="evidence" value="ECO:0007669"/>
    <property type="project" value="UniProtKB-KW"/>
</dbReference>
<protein>
    <submittedName>
        <fullName evidence="5">Unannotated protein</fullName>
    </submittedName>
</protein>
<dbReference type="GO" id="GO:0030170">
    <property type="term" value="F:pyridoxal phosphate binding"/>
    <property type="evidence" value="ECO:0007669"/>
    <property type="project" value="InterPro"/>
</dbReference>
<dbReference type="NCBIfam" id="TIGR03539">
    <property type="entry name" value="DapC_actino"/>
    <property type="match status" value="1"/>
</dbReference>
<dbReference type="InterPro" id="IPR015422">
    <property type="entry name" value="PyrdxlP-dep_Trfase_small"/>
</dbReference>
<dbReference type="Pfam" id="PF00155">
    <property type="entry name" value="Aminotran_1_2"/>
    <property type="match status" value="1"/>
</dbReference>
<dbReference type="InterPro" id="IPR019880">
    <property type="entry name" value="OxyQ"/>
</dbReference>
<dbReference type="InterPro" id="IPR050881">
    <property type="entry name" value="LL-DAP_aminotransferase"/>
</dbReference>
<proteinExistence type="predicted"/>
<keyword evidence="3" id="KW-0808">Transferase</keyword>
<dbReference type="Gene3D" id="3.90.1150.10">
    <property type="entry name" value="Aspartate Aminotransferase, domain 1"/>
    <property type="match status" value="1"/>
</dbReference>
<dbReference type="Gene3D" id="3.40.640.10">
    <property type="entry name" value="Type I PLP-dependent aspartate aminotransferase-like (Major domain)"/>
    <property type="match status" value="1"/>
</dbReference>
<keyword evidence="2" id="KW-0032">Aminotransferase</keyword>
<evidence type="ECO:0000256" key="1">
    <source>
        <dbReference type="ARBA" id="ARBA00001933"/>
    </source>
</evidence>